<accession>A0A1Y5RB67</accession>
<dbReference type="CDD" id="cd06278">
    <property type="entry name" value="PBP1_LacI-like"/>
    <property type="match status" value="1"/>
</dbReference>
<organism evidence="6 7">
    <name type="scientific">Pseudooctadecabacter jejudonensis</name>
    <dbReference type="NCBI Taxonomy" id="1391910"/>
    <lineage>
        <taxon>Bacteria</taxon>
        <taxon>Pseudomonadati</taxon>
        <taxon>Pseudomonadota</taxon>
        <taxon>Alphaproteobacteria</taxon>
        <taxon>Rhodobacterales</taxon>
        <taxon>Paracoccaceae</taxon>
        <taxon>Pseudooctadecabacter</taxon>
    </lineage>
</organism>
<evidence type="ECO:0000313" key="7">
    <source>
        <dbReference type="Proteomes" id="UP000193623"/>
    </source>
</evidence>
<dbReference type="PANTHER" id="PTHR30146:SF109">
    <property type="entry name" value="HTH-TYPE TRANSCRIPTIONAL REGULATOR GALS"/>
    <property type="match status" value="1"/>
</dbReference>
<keyword evidence="1" id="KW-0805">Transcription regulation</keyword>
<dbReference type="Pfam" id="PF13377">
    <property type="entry name" value="Peripla_BP_3"/>
    <property type="match status" value="1"/>
</dbReference>
<dbReference type="InterPro" id="IPR046335">
    <property type="entry name" value="LacI/GalR-like_sensor"/>
</dbReference>
<dbReference type="SMART" id="SM00354">
    <property type="entry name" value="HTH_LACI"/>
    <property type="match status" value="1"/>
</dbReference>
<evidence type="ECO:0000259" key="5">
    <source>
        <dbReference type="PROSITE" id="PS50932"/>
    </source>
</evidence>
<dbReference type="SUPFAM" id="SSF53822">
    <property type="entry name" value="Periplasmic binding protein-like I"/>
    <property type="match status" value="1"/>
</dbReference>
<dbReference type="PROSITE" id="PS50932">
    <property type="entry name" value="HTH_LACI_2"/>
    <property type="match status" value="1"/>
</dbReference>
<reference evidence="6 7" key="1">
    <citation type="submission" date="2017-03" db="EMBL/GenBank/DDBJ databases">
        <authorList>
            <person name="Afonso C.L."/>
            <person name="Miller P.J."/>
            <person name="Scott M.A."/>
            <person name="Spackman E."/>
            <person name="Goraichik I."/>
            <person name="Dimitrov K.M."/>
            <person name="Suarez D.L."/>
            <person name="Swayne D.E."/>
        </authorList>
    </citation>
    <scope>NUCLEOTIDE SEQUENCE [LARGE SCALE GENOMIC DNA]</scope>
    <source>
        <strain evidence="6 7">CECT 8397</strain>
    </source>
</reference>
<dbReference type="InterPro" id="IPR000843">
    <property type="entry name" value="HTH_LacI"/>
</dbReference>
<dbReference type="GO" id="GO:0000976">
    <property type="term" value="F:transcription cis-regulatory region binding"/>
    <property type="evidence" value="ECO:0007669"/>
    <property type="project" value="TreeGrafter"/>
</dbReference>
<feature type="region of interest" description="Disordered" evidence="4">
    <location>
        <begin position="326"/>
        <end position="346"/>
    </location>
</feature>
<protein>
    <submittedName>
        <fullName evidence="6">Catabolite control protein A</fullName>
    </submittedName>
</protein>
<dbReference type="Proteomes" id="UP000193623">
    <property type="component" value="Unassembled WGS sequence"/>
</dbReference>
<dbReference type="RefSeq" id="WP_159453073.1">
    <property type="nucleotide sequence ID" value="NZ_FWFT01000001.1"/>
</dbReference>
<evidence type="ECO:0000313" key="6">
    <source>
        <dbReference type="EMBL" id="SLN13031.1"/>
    </source>
</evidence>
<dbReference type="SUPFAM" id="SSF47413">
    <property type="entry name" value="lambda repressor-like DNA-binding domains"/>
    <property type="match status" value="1"/>
</dbReference>
<evidence type="ECO:0000256" key="3">
    <source>
        <dbReference type="ARBA" id="ARBA00023163"/>
    </source>
</evidence>
<keyword evidence="2" id="KW-0238">DNA-binding</keyword>
<dbReference type="OrthoDB" id="8433438at2"/>
<keyword evidence="7" id="KW-1185">Reference proteome</keyword>
<name>A0A1Y5RB67_9RHOB</name>
<evidence type="ECO:0000256" key="4">
    <source>
        <dbReference type="SAM" id="MobiDB-lite"/>
    </source>
</evidence>
<dbReference type="AlphaFoldDB" id="A0A1Y5RB67"/>
<keyword evidence="3" id="KW-0804">Transcription</keyword>
<gene>
    <name evidence="6" type="primary">ccpA_1</name>
    <name evidence="6" type="ORF">PSJ8397_00207</name>
</gene>
<dbReference type="Gene3D" id="3.40.50.2300">
    <property type="match status" value="2"/>
</dbReference>
<dbReference type="EMBL" id="FWFT01000001">
    <property type="protein sequence ID" value="SLN13031.1"/>
    <property type="molecule type" value="Genomic_DNA"/>
</dbReference>
<sequence length="346" mass="36942">MDKRATSYDVARLAGVSQSAVSRVFSPNGSASKTTRERVLAAAHELGFVPNPIAKSLSLGRSRLAGLVVTQYAQQNYPLALKSAVDLMSETGDALLIQIVDPTDMGDAAIRQLLEKRVDMILCAASISREAAVHCTDAGVPLVMINRQSECAGVDAVCSPNDAIMHDVVDMLHASGARHCVFLGGGGNNWVSAERCRGFVEACTAKGLPEPIVLEDAFTYNGGQSAIRALGASVTNLDAVVAANDAMAIGAMDVLRLDFGLNIPDDIQVVGHDDTETGRFQSYQLTSVRQNMLGIFAKAIELAVSRRNEYRRPDAKITVKNELVERTTTARPTASARDRLAPGTEE</sequence>
<dbReference type="InterPro" id="IPR010982">
    <property type="entry name" value="Lambda_DNA-bd_dom_sf"/>
</dbReference>
<proteinExistence type="predicted"/>
<evidence type="ECO:0000256" key="2">
    <source>
        <dbReference type="ARBA" id="ARBA00023125"/>
    </source>
</evidence>
<dbReference type="GO" id="GO:0003700">
    <property type="term" value="F:DNA-binding transcription factor activity"/>
    <property type="evidence" value="ECO:0007669"/>
    <property type="project" value="TreeGrafter"/>
</dbReference>
<feature type="compositionally biased region" description="Low complexity" evidence="4">
    <location>
        <begin position="326"/>
        <end position="335"/>
    </location>
</feature>
<dbReference type="PANTHER" id="PTHR30146">
    <property type="entry name" value="LACI-RELATED TRANSCRIPTIONAL REPRESSOR"/>
    <property type="match status" value="1"/>
</dbReference>
<evidence type="ECO:0000256" key="1">
    <source>
        <dbReference type="ARBA" id="ARBA00023015"/>
    </source>
</evidence>
<dbReference type="InterPro" id="IPR028082">
    <property type="entry name" value="Peripla_BP_I"/>
</dbReference>
<dbReference type="Pfam" id="PF00356">
    <property type="entry name" value="LacI"/>
    <property type="match status" value="1"/>
</dbReference>
<feature type="domain" description="HTH lacI-type" evidence="5">
    <location>
        <begin position="5"/>
        <end position="59"/>
    </location>
</feature>
<dbReference type="Gene3D" id="1.10.260.40">
    <property type="entry name" value="lambda repressor-like DNA-binding domains"/>
    <property type="match status" value="1"/>
</dbReference>
<dbReference type="CDD" id="cd01392">
    <property type="entry name" value="HTH_LacI"/>
    <property type="match status" value="1"/>
</dbReference>